<feature type="compositionally biased region" description="Acidic residues" evidence="2">
    <location>
        <begin position="123"/>
        <end position="133"/>
    </location>
</feature>
<organism evidence="3 4">
    <name type="scientific">Trematosphaeria pertusa</name>
    <dbReference type="NCBI Taxonomy" id="390896"/>
    <lineage>
        <taxon>Eukaryota</taxon>
        <taxon>Fungi</taxon>
        <taxon>Dikarya</taxon>
        <taxon>Ascomycota</taxon>
        <taxon>Pezizomycotina</taxon>
        <taxon>Dothideomycetes</taxon>
        <taxon>Pleosporomycetidae</taxon>
        <taxon>Pleosporales</taxon>
        <taxon>Massarineae</taxon>
        <taxon>Trematosphaeriaceae</taxon>
        <taxon>Trematosphaeria</taxon>
    </lineage>
</organism>
<gene>
    <name evidence="3" type="ORF">BU26DRAFT_535927</name>
</gene>
<dbReference type="GO" id="GO:0051082">
    <property type="term" value="F:unfolded protein binding"/>
    <property type="evidence" value="ECO:0007669"/>
    <property type="project" value="TreeGrafter"/>
</dbReference>
<dbReference type="EMBL" id="ML987218">
    <property type="protein sequence ID" value="KAF2240409.1"/>
    <property type="molecule type" value="Genomic_DNA"/>
</dbReference>
<dbReference type="GO" id="GO:0070072">
    <property type="term" value="P:vacuolar proton-transporting V-type ATPase complex assembly"/>
    <property type="evidence" value="ECO:0007669"/>
    <property type="project" value="InterPro"/>
</dbReference>
<dbReference type="PANTHER" id="PTHR31996:SF2">
    <property type="entry name" value="COILED-COIL DOMAIN-CONTAINING PROTEIN 115"/>
    <property type="match status" value="1"/>
</dbReference>
<evidence type="ECO:0000313" key="4">
    <source>
        <dbReference type="Proteomes" id="UP000800094"/>
    </source>
</evidence>
<dbReference type="PANTHER" id="PTHR31996">
    <property type="entry name" value="COILED-COIL DOMAIN-CONTAINING PROTEIN 115"/>
    <property type="match status" value="1"/>
</dbReference>
<keyword evidence="4" id="KW-1185">Reference proteome</keyword>
<dbReference type="Proteomes" id="UP000800094">
    <property type="component" value="Unassembled WGS sequence"/>
</dbReference>
<dbReference type="InterPro" id="IPR040357">
    <property type="entry name" value="Vma22/CCDC115"/>
</dbReference>
<evidence type="ECO:0000256" key="2">
    <source>
        <dbReference type="SAM" id="MobiDB-lite"/>
    </source>
</evidence>
<sequence>MAEVDIQSVPKPQPEIRAKDDLVSKLDDLLGQYLNTLDEYQKAQQQLSKHLSAGFFSLAQANFNSSRTQYGQDYYDERMQASRKVTLTEEGSKIAFSLSTADAPASKQTPSEAENPSAAPDASPEDAPAESEAEASPPEEKVADDDETTKDRKTNADPLRWFGILVPPALRSAQASFIAGVEGPVPRLATLAKNLRVQEIEVGRLRKQINRL</sequence>
<name>A0A6A6HRB1_9PLEO</name>
<dbReference type="GeneID" id="54584644"/>
<feature type="region of interest" description="Disordered" evidence="2">
    <location>
        <begin position="98"/>
        <end position="155"/>
    </location>
</feature>
<evidence type="ECO:0000256" key="1">
    <source>
        <dbReference type="ARBA" id="ARBA00093634"/>
    </source>
</evidence>
<dbReference type="RefSeq" id="XP_033675413.1">
    <property type="nucleotide sequence ID" value="XM_033831314.1"/>
</dbReference>
<accession>A0A6A6HRB1</accession>
<evidence type="ECO:0000313" key="3">
    <source>
        <dbReference type="EMBL" id="KAF2240409.1"/>
    </source>
</evidence>
<dbReference type="AlphaFoldDB" id="A0A6A6HRB1"/>
<protein>
    <recommendedName>
        <fullName evidence="1">Vacuolar ATPase assembly protein VMA22</fullName>
    </recommendedName>
</protein>
<proteinExistence type="predicted"/>
<dbReference type="GO" id="GO:1990871">
    <property type="term" value="C:Vma12-Vma22 assembly complex"/>
    <property type="evidence" value="ECO:0007669"/>
    <property type="project" value="TreeGrafter"/>
</dbReference>
<reference evidence="3" key="1">
    <citation type="journal article" date="2020" name="Stud. Mycol.">
        <title>101 Dothideomycetes genomes: a test case for predicting lifestyles and emergence of pathogens.</title>
        <authorList>
            <person name="Haridas S."/>
            <person name="Albert R."/>
            <person name="Binder M."/>
            <person name="Bloem J."/>
            <person name="Labutti K."/>
            <person name="Salamov A."/>
            <person name="Andreopoulos B."/>
            <person name="Baker S."/>
            <person name="Barry K."/>
            <person name="Bills G."/>
            <person name="Bluhm B."/>
            <person name="Cannon C."/>
            <person name="Castanera R."/>
            <person name="Culley D."/>
            <person name="Daum C."/>
            <person name="Ezra D."/>
            <person name="Gonzalez J."/>
            <person name="Henrissat B."/>
            <person name="Kuo A."/>
            <person name="Liang C."/>
            <person name="Lipzen A."/>
            <person name="Lutzoni F."/>
            <person name="Magnuson J."/>
            <person name="Mondo S."/>
            <person name="Nolan M."/>
            <person name="Ohm R."/>
            <person name="Pangilinan J."/>
            <person name="Park H.-J."/>
            <person name="Ramirez L."/>
            <person name="Alfaro M."/>
            <person name="Sun H."/>
            <person name="Tritt A."/>
            <person name="Yoshinaga Y."/>
            <person name="Zwiers L.-H."/>
            <person name="Turgeon B."/>
            <person name="Goodwin S."/>
            <person name="Spatafora J."/>
            <person name="Crous P."/>
            <person name="Grigoriev I."/>
        </authorList>
    </citation>
    <scope>NUCLEOTIDE SEQUENCE</scope>
    <source>
        <strain evidence="3">CBS 122368</strain>
    </source>
</reference>
<feature type="compositionally biased region" description="Low complexity" evidence="2">
    <location>
        <begin position="110"/>
        <end position="122"/>
    </location>
</feature>
<dbReference type="Pfam" id="PF21730">
    <property type="entry name" value="Vma22_CCDC115"/>
    <property type="match status" value="1"/>
</dbReference>
<dbReference type="OrthoDB" id="408631at2759"/>